<dbReference type="EMBL" id="LR796264">
    <property type="protein sequence ID" value="CAB4132336.1"/>
    <property type="molecule type" value="Genomic_DNA"/>
</dbReference>
<evidence type="ECO:0000313" key="1">
    <source>
        <dbReference type="EMBL" id="CAB4121552.1"/>
    </source>
</evidence>
<evidence type="ECO:0000313" key="3">
    <source>
        <dbReference type="EMBL" id="CAB4132336.1"/>
    </source>
</evidence>
<protein>
    <submittedName>
        <fullName evidence="1">Uncharacterized protein</fullName>
    </submittedName>
</protein>
<sequence>MNLLNSVITYVRRIIKTPSDSVITDGLIVDYINRFWLMDVDARVQLFDLKTKYQFLTTPGVDRYNMPLYSIQTELGSQQIFYYPVYQGFMSPVFVNGIEIPLYTQRHLFNNLWPNYVQLNVQVGTGNGTVGPYTLSFPFLPGNTSAINNPISAALIRGHVDMTGVIQWNNPNVIIQDPPISDVFGSKIAQVPVSSVDSAVYFTSTGADGSNITIADSGQFLTGNTNYGLLMQPGAAPNGNQNLAFVTVPSPTYSTTQNTINYLTGVAQNVYFPTAIPSGMPINGLCYYYQLGIPRSLLYYDNVMTLRAPPNTQYLVELDAYLSPAAYLNTTDAIQYAYMAEYISRGAARKLLSDTGDWDQFNAYEPLFLEQESLVWKRSQRQFTATRTQTLYSNSGYGALGFGAQNSMGLN</sequence>
<gene>
    <name evidence="1" type="ORF">UFOVP18_13</name>
    <name evidence="3" type="ORF">UFOVP258_6</name>
    <name evidence="4" type="ORF">UFOVP502_56</name>
    <name evidence="2" type="ORF">UFOVP82_15</name>
</gene>
<reference evidence="1" key="1">
    <citation type="submission" date="2020-04" db="EMBL/GenBank/DDBJ databases">
        <authorList>
            <person name="Chiriac C."/>
            <person name="Salcher M."/>
            <person name="Ghai R."/>
            <person name="Kavagutti S V."/>
        </authorList>
    </citation>
    <scope>NUCLEOTIDE SEQUENCE</scope>
</reference>
<name>A0A6J5KKB2_9CAUD</name>
<evidence type="ECO:0000313" key="4">
    <source>
        <dbReference type="EMBL" id="CAB4146665.1"/>
    </source>
</evidence>
<evidence type="ECO:0000313" key="2">
    <source>
        <dbReference type="EMBL" id="CAB4126681.1"/>
    </source>
</evidence>
<organism evidence="1">
    <name type="scientific">uncultured Caudovirales phage</name>
    <dbReference type="NCBI Taxonomy" id="2100421"/>
    <lineage>
        <taxon>Viruses</taxon>
        <taxon>Duplodnaviria</taxon>
        <taxon>Heunggongvirae</taxon>
        <taxon>Uroviricota</taxon>
        <taxon>Caudoviricetes</taxon>
        <taxon>Peduoviridae</taxon>
        <taxon>Maltschvirus</taxon>
        <taxon>Maltschvirus maltsch</taxon>
    </lineage>
</organism>
<accession>A0A6J5KKB2</accession>
<proteinExistence type="predicted"/>
<dbReference type="EMBL" id="LR796201">
    <property type="protein sequence ID" value="CAB4126681.1"/>
    <property type="molecule type" value="Genomic_DNA"/>
</dbReference>
<dbReference type="EMBL" id="LR796468">
    <property type="protein sequence ID" value="CAB4146665.1"/>
    <property type="molecule type" value="Genomic_DNA"/>
</dbReference>
<dbReference type="EMBL" id="LR796149">
    <property type="protein sequence ID" value="CAB4121552.1"/>
    <property type="molecule type" value="Genomic_DNA"/>
</dbReference>